<evidence type="ECO:0000313" key="2">
    <source>
        <dbReference type="Proteomes" id="UP000306416"/>
    </source>
</evidence>
<dbReference type="PROSITE" id="PS51257">
    <property type="entry name" value="PROKAR_LIPOPROTEIN"/>
    <property type="match status" value="1"/>
</dbReference>
<dbReference type="Proteomes" id="UP000306416">
    <property type="component" value="Unassembled WGS sequence"/>
</dbReference>
<reference evidence="1 2" key="1">
    <citation type="submission" date="2019-04" db="EMBL/GenBank/DDBJ databases">
        <title>Geobacter oryzae sp. nov., ferric-reducing bacteria isolated from paddy soil.</title>
        <authorList>
            <person name="Xu Z."/>
            <person name="Masuda Y."/>
            <person name="Itoh H."/>
            <person name="Senoo K."/>
        </authorList>
    </citation>
    <scope>NUCLEOTIDE SEQUENCE [LARGE SCALE GENOMIC DNA]</scope>
    <source>
        <strain evidence="1 2">Red111</strain>
    </source>
</reference>
<proteinExistence type="predicted"/>
<organism evidence="1 2">
    <name type="scientific">Geomonas terrae</name>
    <dbReference type="NCBI Taxonomy" id="2562681"/>
    <lineage>
        <taxon>Bacteria</taxon>
        <taxon>Pseudomonadati</taxon>
        <taxon>Thermodesulfobacteriota</taxon>
        <taxon>Desulfuromonadia</taxon>
        <taxon>Geobacterales</taxon>
        <taxon>Geobacteraceae</taxon>
        <taxon>Geomonas</taxon>
    </lineage>
</organism>
<protein>
    <recommendedName>
        <fullName evidence="3">SH3 domain-containing protein</fullName>
    </recommendedName>
</protein>
<evidence type="ECO:0000313" key="1">
    <source>
        <dbReference type="EMBL" id="TGU72438.1"/>
    </source>
</evidence>
<sequence length="104" mass="11403">MKSKLLITTVILFSILGCQKDQGPRALVALTPVKVYKAHEGDALQEIFNLSPGDQCAVGREAYEKMYGYYEVVCPGKGYGWVVMTGAPEYKVVDKASATQLVKK</sequence>
<comment type="caution">
    <text evidence="1">The sequence shown here is derived from an EMBL/GenBank/DDBJ whole genome shotgun (WGS) entry which is preliminary data.</text>
</comment>
<accession>A0A4S1CFV6</accession>
<dbReference type="RefSeq" id="WP_135869916.1">
    <property type="nucleotide sequence ID" value="NZ_SRSC01000002.1"/>
</dbReference>
<dbReference type="EMBL" id="SRSC01000002">
    <property type="protein sequence ID" value="TGU72438.1"/>
    <property type="molecule type" value="Genomic_DNA"/>
</dbReference>
<evidence type="ECO:0008006" key="3">
    <source>
        <dbReference type="Google" id="ProtNLM"/>
    </source>
</evidence>
<dbReference type="AlphaFoldDB" id="A0A4S1CFV6"/>
<gene>
    <name evidence="1" type="ORF">E4633_09035</name>
</gene>
<keyword evidence="2" id="KW-1185">Reference proteome</keyword>
<name>A0A4S1CFV6_9BACT</name>